<evidence type="ECO:0000256" key="1">
    <source>
        <dbReference type="ARBA" id="ARBA00004127"/>
    </source>
</evidence>
<evidence type="ECO:0000256" key="2">
    <source>
        <dbReference type="ARBA" id="ARBA00006565"/>
    </source>
</evidence>
<feature type="transmembrane region" description="Helical" evidence="6">
    <location>
        <begin position="54"/>
        <end position="74"/>
    </location>
</feature>
<keyword evidence="3 6" id="KW-0812">Transmembrane</keyword>
<feature type="transmembrane region" description="Helical" evidence="6">
    <location>
        <begin position="208"/>
        <end position="230"/>
    </location>
</feature>
<evidence type="ECO:0000256" key="5">
    <source>
        <dbReference type="ARBA" id="ARBA00023136"/>
    </source>
</evidence>
<dbReference type="PANTHER" id="PTHR21324:SF2">
    <property type="entry name" value="EG:22E5.9 PROTEIN"/>
    <property type="match status" value="1"/>
</dbReference>
<evidence type="ECO:0000313" key="8">
    <source>
        <dbReference type="Proteomes" id="UP000095287"/>
    </source>
</evidence>
<dbReference type="Pfam" id="PF10277">
    <property type="entry name" value="Frag1"/>
    <property type="match status" value="1"/>
</dbReference>
<accession>A0A1I7XXX6</accession>
<dbReference type="PANTHER" id="PTHR21324">
    <property type="entry name" value="FASTING-INDUCIBLE INTEGRAL MEMBRANE PROTEIN TM6P1-RELATED"/>
    <property type="match status" value="1"/>
</dbReference>
<keyword evidence="5 6" id="KW-0472">Membrane</keyword>
<dbReference type="InterPro" id="IPR050911">
    <property type="entry name" value="DRAM/TMEM150_Autophagy_Mod"/>
</dbReference>
<dbReference type="InterPro" id="IPR019402">
    <property type="entry name" value="CWH43_N"/>
</dbReference>
<evidence type="ECO:0000259" key="7">
    <source>
        <dbReference type="Pfam" id="PF10277"/>
    </source>
</evidence>
<keyword evidence="8" id="KW-1185">Reference proteome</keyword>
<keyword evidence="4 6" id="KW-1133">Transmembrane helix</keyword>
<dbReference type="WBParaSite" id="L893_g1043.t1">
    <property type="protein sequence ID" value="L893_g1043.t1"/>
    <property type="gene ID" value="L893_g1043"/>
</dbReference>
<feature type="transmembrane region" description="Helical" evidence="6">
    <location>
        <begin position="159"/>
        <end position="183"/>
    </location>
</feature>
<dbReference type="Proteomes" id="UP000095287">
    <property type="component" value="Unplaced"/>
</dbReference>
<dbReference type="GO" id="GO:0012505">
    <property type="term" value="C:endomembrane system"/>
    <property type="evidence" value="ECO:0007669"/>
    <property type="project" value="UniProtKB-SubCell"/>
</dbReference>
<comment type="similarity">
    <text evidence="2">Belongs to the DRAM/TMEM150 family.</text>
</comment>
<feature type="transmembrane region" description="Helical" evidence="6">
    <location>
        <begin position="12"/>
        <end position="34"/>
    </location>
</feature>
<evidence type="ECO:0000256" key="6">
    <source>
        <dbReference type="SAM" id="Phobius"/>
    </source>
</evidence>
<protein>
    <submittedName>
        <fullName evidence="9">DNA damage-regulated autophagy modulator protein 2</fullName>
    </submittedName>
</protein>
<evidence type="ECO:0000313" key="9">
    <source>
        <dbReference type="WBParaSite" id="L893_g1043.t1"/>
    </source>
</evidence>
<feature type="transmembrane region" description="Helical" evidence="6">
    <location>
        <begin position="120"/>
        <end position="147"/>
    </location>
</feature>
<sequence>MLQCGKLGAGHIPVVFGILFTFMLGTTYVFAVWHRDVDPVFPYISSSGDQRPESCIFSLLLNFCAFLIALIIYLRFGLVKELNRDFHLSTNRLNILALWVGITSSMGMFLVANFQETAVIQIHMTGAIICFGGSCVYMLLHAAITWFMYPTFVNRPIAFLRTGLAVVASTLFVISLSCGILAAHKFHAAFPDKPTPRPWSGDPDQPGFELHCISAVAEWALAIVNMLYILSYSRDFEKIRVQLRVQPLVFHLGQSPLYNSLEDLTI</sequence>
<dbReference type="AlphaFoldDB" id="A0A1I7XXX6"/>
<comment type="subcellular location">
    <subcellularLocation>
        <location evidence="1">Endomembrane system</location>
        <topology evidence="1">Multi-pass membrane protein</topology>
    </subcellularLocation>
</comment>
<name>A0A1I7XXX6_9BILA</name>
<proteinExistence type="inferred from homology"/>
<feature type="transmembrane region" description="Helical" evidence="6">
    <location>
        <begin position="95"/>
        <end position="114"/>
    </location>
</feature>
<evidence type="ECO:0000256" key="4">
    <source>
        <dbReference type="ARBA" id="ARBA00022989"/>
    </source>
</evidence>
<evidence type="ECO:0000256" key="3">
    <source>
        <dbReference type="ARBA" id="ARBA00022692"/>
    </source>
</evidence>
<reference evidence="9" key="1">
    <citation type="submission" date="2016-11" db="UniProtKB">
        <authorList>
            <consortium name="WormBaseParasite"/>
        </authorList>
    </citation>
    <scope>IDENTIFICATION</scope>
</reference>
<organism evidence="8 9">
    <name type="scientific">Steinernema glaseri</name>
    <dbReference type="NCBI Taxonomy" id="37863"/>
    <lineage>
        <taxon>Eukaryota</taxon>
        <taxon>Metazoa</taxon>
        <taxon>Ecdysozoa</taxon>
        <taxon>Nematoda</taxon>
        <taxon>Chromadorea</taxon>
        <taxon>Rhabditida</taxon>
        <taxon>Tylenchina</taxon>
        <taxon>Panagrolaimomorpha</taxon>
        <taxon>Strongyloidoidea</taxon>
        <taxon>Steinernematidae</taxon>
        <taxon>Steinernema</taxon>
    </lineage>
</organism>
<feature type="domain" description="CWH43-like N-terminal" evidence="7">
    <location>
        <begin position="11"/>
        <end position="238"/>
    </location>
</feature>